<accession>A0A5E4CXD3</accession>
<reference evidence="3" key="2">
    <citation type="submission" date="2020-08" db="EMBL/GenBank/DDBJ databases">
        <authorList>
            <person name="Shumante A."/>
            <person name="Zimin A.V."/>
            <person name="Puiu D."/>
            <person name="Salzberg S.L."/>
        </authorList>
    </citation>
    <scope>NUCLEOTIDE SEQUENCE</scope>
    <source>
        <strain evidence="3">WC2-LM</strain>
        <tissue evidence="3">Liver</tissue>
    </source>
</reference>
<evidence type="ECO:0000256" key="1">
    <source>
        <dbReference type="SAM" id="MobiDB-lite"/>
    </source>
</evidence>
<dbReference type="Gene3D" id="6.10.280.150">
    <property type="match status" value="1"/>
</dbReference>
<feature type="domain" description="WH2" evidence="2">
    <location>
        <begin position="612"/>
        <end position="629"/>
    </location>
</feature>
<feature type="compositionally biased region" description="Polar residues" evidence="1">
    <location>
        <begin position="510"/>
        <end position="521"/>
    </location>
</feature>
<feature type="compositionally biased region" description="Basic and acidic residues" evidence="1">
    <location>
        <begin position="180"/>
        <end position="190"/>
    </location>
</feature>
<dbReference type="EMBL" id="CABDUW010002353">
    <property type="protein sequence ID" value="VTJ86473.1"/>
    <property type="molecule type" value="Genomic_DNA"/>
</dbReference>
<dbReference type="PROSITE" id="PS51082">
    <property type="entry name" value="WH2"/>
    <property type="match status" value="1"/>
</dbReference>
<name>A0A5E4CXD3_MARMO</name>
<keyword evidence="5" id="KW-1185">Reference proteome</keyword>
<feature type="region of interest" description="Disordered" evidence="1">
    <location>
        <begin position="165"/>
        <end position="191"/>
    </location>
</feature>
<dbReference type="AlphaFoldDB" id="A0A5E4CXD3"/>
<proteinExistence type="predicted"/>
<feature type="compositionally biased region" description="Low complexity" evidence="1">
    <location>
        <begin position="422"/>
        <end position="438"/>
    </location>
</feature>
<dbReference type="EMBL" id="WJEC01003032">
    <property type="protein sequence ID" value="KAF7475623.1"/>
    <property type="molecule type" value="Genomic_DNA"/>
</dbReference>
<gene>
    <name evidence="3" type="ORF">GHT09_013493</name>
    <name evidence="4" type="ORF">MONAX_5E000795</name>
</gene>
<evidence type="ECO:0000313" key="3">
    <source>
        <dbReference type="EMBL" id="KAF7475623.1"/>
    </source>
</evidence>
<sequence>MSFNKEKDEEHSHKLAVSRKVQDELIYVIHTSLNNVATQINNLNKYAEDLLGGISNEVEDISCRLNSLQERVIQLTDVINNKDAKKDLCFQAIKSEKDSQSTTSETKQVCSSDPLPFKTYETHDASVQTLPINLPTCFPDDGESLKIFCDASYYFETCTTEKLTPQNKEEKQEKPKHRRNNIDYPKETESRPQIQLVDNYVPVNHMQDACREFSHSCVNQPDARSPPSAFPFTEISKLLTRAVGKVLCSPLNIPRNGAGDLKNSLTYVNYGTGMGEVVQPQPQIRLKTEVFVSPTAQTSPPPLPPDWLALLRASKMTTPPPIVQSQTELPPPILRPAEEMPLPDCLESTPEVGLPIPPPKVDLSPPVSKPLQYYEMIPHDLFPKDKEKTPSPPMSPCPVISHRIERKTTVTDLVDCASVMQSPTSSAFPSARSSFAKSTRPSTEKSPKCSVLSKPRSSLPPPTRYVITPVSKSSAASLPRCSVPQTSQSSASLSCSNPKAPRSSVPLTRYSFSQPTRSSVAPLQRHLDLQSKRSSAATSGWSPAARSTGQPQRSSSLKSTRSFNLQSLFSFAQSPSSCIPSPQALTVPQFSSASVNPGTKPSPSTTPIFSKARNVLMEAIRKGVVLRKTEDHCILKAKIDISKNEETSILIHCKALGYNSDKFENKADWIEGNEQNK</sequence>
<feature type="region of interest" description="Disordered" evidence="1">
    <location>
        <begin position="422"/>
        <end position="558"/>
    </location>
</feature>
<protein>
    <recommendedName>
        <fullName evidence="2">WH2 domain-containing protein</fullName>
    </recommendedName>
</protein>
<evidence type="ECO:0000313" key="5">
    <source>
        <dbReference type="Proteomes" id="UP000335636"/>
    </source>
</evidence>
<dbReference type="InterPro" id="IPR003124">
    <property type="entry name" value="WH2_dom"/>
</dbReference>
<reference evidence="4 5" key="1">
    <citation type="submission" date="2019-04" db="EMBL/GenBank/DDBJ databases">
        <authorList>
            <person name="Alioto T."/>
            <person name="Alioto T."/>
        </authorList>
    </citation>
    <scope>NUCLEOTIDE SEQUENCE [LARGE SCALE GENOMIC DNA]</scope>
</reference>
<evidence type="ECO:0000259" key="2">
    <source>
        <dbReference type="PROSITE" id="PS51082"/>
    </source>
</evidence>
<organism evidence="4 5">
    <name type="scientific">Marmota monax</name>
    <name type="common">Woodchuck</name>
    <dbReference type="NCBI Taxonomy" id="9995"/>
    <lineage>
        <taxon>Eukaryota</taxon>
        <taxon>Metazoa</taxon>
        <taxon>Chordata</taxon>
        <taxon>Craniata</taxon>
        <taxon>Vertebrata</taxon>
        <taxon>Euteleostomi</taxon>
        <taxon>Mammalia</taxon>
        <taxon>Eutheria</taxon>
        <taxon>Euarchontoglires</taxon>
        <taxon>Glires</taxon>
        <taxon>Rodentia</taxon>
        <taxon>Sciuromorpha</taxon>
        <taxon>Sciuridae</taxon>
        <taxon>Xerinae</taxon>
        <taxon>Marmotini</taxon>
        <taxon>Marmota</taxon>
    </lineage>
</organism>
<feature type="compositionally biased region" description="Low complexity" evidence="1">
    <location>
        <begin position="482"/>
        <end position="496"/>
    </location>
</feature>
<dbReference type="Gene3D" id="1.20.5.340">
    <property type="match status" value="1"/>
</dbReference>
<dbReference type="Proteomes" id="UP000662637">
    <property type="component" value="Unassembled WGS sequence"/>
</dbReference>
<dbReference type="Proteomes" id="UP000335636">
    <property type="component" value="Unassembled WGS sequence"/>
</dbReference>
<dbReference type="GO" id="GO:0003779">
    <property type="term" value="F:actin binding"/>
    <property type="evidence" value="ECO:0007669"/>
    <property type="project" value="InterPro"/>
</dbReference>
<evidence type="ECO:0000313" key="4">
    <source>
        <dbReference type="EMBL" id="VTJ86473.1"/>
    </source>
</evidence>
<feature type="compositionally biased region" description="Polar residues" evidence="1">
    <location>
        <begin position="532"/>
        <end position="558"/>
    </location>
</feature>